<protein>
    <submittedName>
        <fullName evidence="1">Uncharacterized protein</fullName>
    </submittedName>
</protein>
<sequence>MSSGKETAVLPVPSLPLNTKTYSVDTVSYCSKALETPSQPAKSERRSLKCLWGVLGRVEVQIEIHGLGNDVDLATFRWRKAGHAGLRSRSQLRYLVAGNLASEMPFNPFLELEVQNLPELVDSEVSKVNDSRERRPGPRFVFENTFFILYTRGESHSDLHLVYSVSQTPSPTSEPLPIALEAQFFSLLLKALGMDLMKFVADVMTSSLERSLMFAELLPCSLATTFLPSSVNHHFKFIFDGYKADSYGQARNQSLDLPMIFRSCEDTKSSGEKLWPSCPLSCSATDESSRVWVIKALSAFNLDLYFYFAVHAGVMIEEYLCPFLMVHEMTNGATTHPFSLLGNELSKAFCAGTSSCTLACNSKSALDLETCTTQVSGLSLSQGVARWPPAYAYAYAVCVLRIGFWYSPSAGSLVGRIIDIEIGNDTAINISVRKSTNSMRSVEAPDLDSHKMHALVLALKPGVGSPSGEVVAEQVDSEDLSIPGPTSFFLNRARIIGRFANQPCSLYICCEAADFACYDSYLRRSLPDYGIIICWFLFDYSPYGH</sequence>
<keyword evidence="2" id="KW-1185">Reference proteome</keyword>
<comment type="caution">
    <text evidence="1">The sequence shown here is derived from an EMBL/GenBank/DDBJ whole genome shotgun (WGS) entry which is preliminary data.</text>
</comment>
<reference evidence="1" key="1">
    <citation type="journal article" date="2020" name="Stud. Mycol.">
        <title>101 Dothideomycetes genomes: a test case for predicting lifestyles and emergence of pathogens.</title>
        <authorList>
            <person name="Haridas S."/>
            <person name="Albert R."/>
            <person name="Binder M."/>
            <person name="Bloem J."/>
            <person name="Labutti K."/>
            <person name="Salamov A."/>
            <person name="Andreopoulos B."/>
            <person name="Baker S."/>
            <person name="Barry K."/>
            <person name="Bills G."/>
            <person name="Bluhm B."/>
            <person name="Cannon C."/>
            <person name="Castanera R."/>
            <person name="Culley D."/>
            <person name="Daum C."/>
            <person name="Ezra D."/>
            <person name="Gonzalez J."/>
            <person name="Henrissat B."/>
            <person name="Kuo A."/>
            <person name="Liang C."/>
            <person name="Lipzen A."/>
            <person name="Lutzoni F."/>
            <person name="Magnuson J."/>
            <person name="Mondo S."/>
            <person name="Nolan M."/>
            <person name="Ohm R."/>
            <person name="Pangilinan J."/>
            <person name="Park H.-J."/>
            <person name="Ramirez L."/>
            <person name="Alfaro M."/>
            <person name="Sun H."/>
            <person name="Tritt A."/>
            <person name="Yoshinaga Y."/>
            <person name="Zwiers L.-H."/>
            <person name="Turgeon B."/>
            <person name="Goodwin S."/>
            <person name="Spatafora J."/>
            <person name="Crous P."/>
            <person name="Grigoriev I."/>
        </authorList>
    </citation>
    <scope>NUCLEOTIDE SEQUENCE</scope>
    <source>
        <strain evidence="1">ATCC 200398</strain>
    </source>
</reference>
<dbReference type="Proteomes" id="UP000799755">
    <property type="component" value="Unassembled WGS sequence"/>
</dbReference>
<name>A0ACB6QXF3_9PLEO</name>
<gene>
    <name evidence="1" type="ORF">BDR25DRAFT_354502</name>
</gene>
<dbReference type="EMBL" id="MU003505">
    <property type="protein sequence ID" value="KAF2471248.1"/>
    <property type="molecule type" value="Genomic_DNA"/>
</dbReference>
<accession>A0ACB6QXF3</accession>
<evidence type="ECO:0000313" key="1">
    <source>
        <dbReference type="EMBL" id="KAF2471248.1"/>
    </source>
</evidence>
<evidence type="ECO:0000313" key="2">
    <source>
        <dbReference type="Proteomes" id="UP000799755"/>
    </source>
</evidence>
<proteinExistence type="predicted"/>
<organism evidence="1 2">
    <name type="scientific">Lindgomyces ingoldianus</name>
    <dbReference type="NCBI Taxonomy" id="673940"/>
    <lineage>
        <taxon>Eukaryota</taxon>
        <taxon>Fungi</taxon>
        <taxon>Dikarya</taxon>
        <taxon>Ascomycota</taxon>
        <taxon>Pezizomycotina</taxon>
        <taxon>Dothideomycetes</taxon>
        <taxon>Pleosporomycetidae</taxon>
        <taxon>Pleosporales</taxon>
        <taxon>Lindgomycetaceae</taxon>
        <taxon>Lindgomyces</taxon>
    </lineage>
</organism>